<comment type="similarity">
    <text evidence="8">Belongs to the G-protein coupled receptor 1 family.</text>
</comment>
<name>A0A3P8QID9_ASTCA</name>
<dbReference type="PROSITE" id="PS50262">
    <property type="entry name" value="G_PROTEIN_RECEP_F1_2"/>
    <property type="match status" value="1"/>
</dbReference>
<comment type="subcellular location">
    <subcellularLocation>
        <location evidence="1">Membrane</location>
        <topology evidence="1">Multi-pass membrane protein</topology>
    </subcellularLocation>
</comment>
<evidence type="ECO:0000256" key="3">
    <source>
        <dbReference type="ARBA" id="ARBA00022989"/>
    </source>
</evidence>
<evidence type="ECO:0000256" key="8">
    <source>
        <dbReference type="RuleBase" id="RU000688"/>
    </source>
</evidence>
<evidence type="ECO:0000313" key="11">
    <source>
        <dbReference type="Ensembl" id="ENSACLP00000028749.2"/>
    </source>
</evidence>
<dbReference type="SUPFAM" id="SSF81321">
    <property type="entry name" value="Family A G protein-coupled receptor-like"/>
    <property type="match status" value="1"/>
</dbReference>
<dbReference type="GeneTree" id="ENSGT01150000286935"/>
<dbReference type="InterPro" id="IPR000276">
    <property type="entry name" value="GPCR_Rhodpsn"/>
</dbReference>
<dbReference type="InterPro" id="IPR017452">
    <property type="entry name" value="GPCR_Rhodpsn_7TM"/>
</dbReference>
<dbReference type="PRINTS" id="PR00237">
    <property type="entry name" value="GPCRRHODOPSN"/>
</dbReference>
<keyword evidence="12" id="KW-1185">Reference proteome</keyword>
<dbReference type="Ensembl" id="ENSACLT00000029425.2">
    <property type="protein sequence ID" value="ENSACLP00000028749.2"/>
    <property type="gene ID" value="ENSACLG00000019486.2"/>
</dbReference>
<evidence type="ECO:0000256" key="4">
    <source>
        <dbReference type="ARBA" id="ARBA00023040"/>
    </source>
</evidence>
<evidence type="ECO:0000256" key="6">
    <source>
        <dbReference type="ARBA" id="ARBA00023170"/>
    </source>
</evidence>
<accession>A0A3P8QID9</accession>
<evidence type="ECO:0000259" key="10">
    <source>
        <dbReference type="PROSITE" id="PS50262"/>
    </source>
</evidence>
<organism evidence="11 12">
    <name type="scientific">Astatotilapia calliptera</name>
    <name type="common">Eastern happy</name>
    <name type="synonym">Chromis callipterus</name>
    <dbReference type="NCBI Taxonomy" id="8154"/>
    <lineage>
        <taxon>Eukaryota</taxon>
        <taxon>Metazoa</taxon>
        <taxon>Chordata</taxon>
        <taxon>Craniata</taxon>
        <taxon>Vertebrata</taxon>
        <taxon>Euteleostomi</taxon>
        <taxon>Actinopterygii</taxon>
        <taxon>Neopterygii</taxon>
        <taxon>Teleostei</taxon>
        <taxon>Neoteleostei</taxon>
        <taxon>Acanthomorphata</taxon>
        <taxon>Ovalentaria</taxon>
        <taxon>Cichlomorphae</taxon>
        <taxon>Cichliformes</taxon>
        <taxon>Cichlidae</taxon>
        <taxon>African cichlids</taxon>
        <taxon>Pseudocrenilabrinae</taxon>
        <taxon>Haplochromini</taxon>
        <taxon>Astatotilapia</taxon>
    </lineage>
</organism>
<feature type="transmembrane region" description="Helical" evidence="9">
    <location>
        <begin position="104"/>
        <end position="125"/>
    </location>
</feature>
<reference evidence="11" key="3">
    <citation type="submission" date="2025-08" db="UniProtKB">
        <authorList>
            <consortium name="Ensembl"/>
        </authorList>
    </citation>
    <scope>IDENTIFICATION</scope>
</reference>
<dbReference type="STRING" id="8154.ENSACLP00000028749"/>
<evidence type="ECO:0000256" key="9">
    <source>
        <dbReference type="SAM" id="Phobius"/>
    </source>
</evidence>
<dbReference type="OMA" id="KILFIWM"/>
<reference evidence="12" key="2">
    <citation type="submission" date="2023-03" db="EMBL/GenBank/DDBJ databases">
        <authorList>
            <consortium name="Wellcome Sanger Institute Data Sharing"/>
        </authorList>
    </citation>
    <scope>NUCLEOTIDE SEQUENCE [LARGE SCALE GENOMIC DNA]</scope>
</reference>
<keyword evidence="4 8" id="KW-0297">G-protein coupled receptor</keyword>
<dbReference type="Pfam" id="PF00001">
    <property type="entry name" value="7tm_1"/>
    <property type="match status" value="1"/>
</dbReference>
<feature type="transmembrane region" description="Helical" evidence="9">
    <location>
        <begin position="28"/>
        <end position="55"/>
    </location>
</feature>
<reference evidence="11" key="4">
    <citation type="submission" date="2025-09" db="UniProtKB">
        <authorList>
            <consortium name="Ensembl"/>
        </authorList>
    </citation>
    <scope>IDENTIFICATION</scope>
</reference>
<proteinExistence type="inferred from homology"/>
<keyword evidence="6 8" id="KW-0675">Receptor</keyword>
<dbReference type="PROSITE" id="PS00237">
    <property type="entry name" value="G_PROTEIN_RECEP_F1_1"/>
    <property type="match status" value="1"/>
</dbReference>
<protein>
    <recommendedName>
        <fullName evidence="10">G-protein coupled receptors family 1 profile domain-containing protein</fullName>
    </recommendedName>
</protein>
<evidence type="ECO:0000256" key="2">
    <source>
        <dbReference type="ARBA" id="ARBA00022692"/>
    </source>
</evidence>
<dbReference type="GO" id="GO:0004930">
    <property type="term" value="F:G protein-coupled receptor activity"/>
    <property type="evidence" value="ECO:0007669"/>
    <property type="project" value="UniProtKB-KW"/>
</dbReference>
<evidence type="ECO:0000256" key="5">
    <source>
        <dbReference type="ARBA" id="ARBA00023136"/>
    </source>
</evidence>
<keyword evidence="2 8" id="KW-0812">Transmembrane</keyword>
<keyword evidence="5 9" id="KW-0472">Membrane</keyword>
<reference evidence="11 12" key="1">
    <citation type="submission" date="2018-05" db="EMBL/GenBank/DDBJ databases">
        <authorList>
            <person name="Datahose"/>
        </authorList>
    </citation>
    <scope>NUCLEOTIDE SEQUENCE</scope>
</reference>
<feature type="transmembrane region" description="Helical" evidence="9">
    <location>
        <begin position="67"/>
        <end position="92"/>
    </location>
</feature>
<dbReference type="Proteomes" id="UP000265100">
    <property type="component" value="Chromosome 12"/>
</dbReference>
<sequence>MWSTESMEPEKAHSQRSFFNKVDVPDHVHYIVASFVFIIGALGITGNSLVMFAFYSSKKLRNLPNYLIMNLAVSDFLMAFTQSPIFFINCLYKEWVFGEMGCKMYAFCGALFGISSMINLLAISIERYLVITKPLRAIHWSSKRRTTLAILVVWLYSLAWSLAPLVGWSSYIPEGLMTSCTWDYVTYTTASRSYTMMLKTGRELERLGTQVRKSTLIQQKSIRSEWKMAKIAFVVIVVYVLSWSPYACVTLISWSG</sequence>
<keyword evidence="3 9" id="KW-1133">Transmembrane helix</keyword>
<evidence type="ECO:0000256" key="1">
    <source>
        <dbReference type="ARBA" id="ARBA00004141"/>
    </source>
</evidence>
<feature type="transmembrane region" description="Helical" evidence="9">
    <location>
        <begin position="146"/>
        <end position="168"/>
    </location>
</feature>
<evidence type="ECO:0000256" key="7">
    <source>
        <dbReference type="ARBA" id="ARBA00023224"/>
    </source>
</evidence>
<feature type="domain" description="G-protein coupled receptors family 1 profile" evidence="10">
    <location>
        <begin position="46"/>
        <end position="256"/>
    </location>
</feature>
<evidence type="ECO:0000313" key="12">
    <source>
        <dbReference type="Proteomes" id="UP000265100"/>
    </source>
</evidence>
<keyword evidence="7 8" id="KW-0807">Transducer</keyword>
<dbReference type="PANTHER" id="PTHR24240">
    <property type="entry name" value="OPSIN"/>
    <property type="match status" value="1"/>
</dbReference>
<feature type="transmembrane region" description="Helical" evidence="9">
    <location>
        <begin position="231"/>
        <end position="254"/>
    </location>
</feature>
<dbReference type="Gene3D" id="1.20.1070.10">
    <property type="entry name" value="Rhodopsin 7-helix transmembrane proteins"/>
    <property type="match status" value="1"/>
</dbReference>
<dbReference type="AlphaFoldDB" id="A0A3P8QID9"/>
<dbReference type="GO" id="GO:0016020">
    <property type="term" value="C:membrane"/>
    <property type="evidence" value="ECO:0007669"/>
    <property type="project" value="UniProtKB-SubCell"/>
</dbReference>
<dbReference type="InterPro" id="IPR050125">
    <property type="entry name" value="GPCR_opsins"/>
</dbReference>